<dbReference type="Proteomes" id="UP001589536">
    <property type="component" value="Unassembled WGS sequence"/>
</dbReference>
<proteinExistence type="predicted"/>
<reference evidence="1 2" key="1">
    <citation type="submission" date="2024-09" db="EMBL/GenBank/DDBJ databases">
        <authorList>
            <person name="Sun Q."/>
            <person name="Mori K."/>
        </authorList>
    </citation>
    <scope>NUCLEOTIDE SEQUENCE [LARGE SCALE GENOMIC DNA]</scope>
    <source>
        <strain evidence="1 2">JCM 13519</strain>
    </source>
</reference>
<gene>
    <name evidence="1" type="ORF">ACFFPI_22675</name>
</gene>
<protein>
    <submittedName>
        <fullName evidence="1">Uncharacterized protein</fullName>
    </submittedName>
</protein>
<evidence type="ECO:0000313" key="2">
    <source>
        <dbReference type="Proteomes" id="UP001589536"/>
    </source>
</evidence>
<sequence length="74" mass="8213">MTGITPPHLGLSWLTFLRLENVRLQTISPSYPGVLTKMLRSLIRAKAHSSDEPFTAPFSKEKQMETVVGTLSKA</sequence>
<evidence type="ECO:0000313" key="1">
    <source>
        <dbReference type="EMBL" id="MFB9716904.1"/>
    </source>
</evidence>
<dbReference type="RefSeq" id="WP_376955431.1">
    <property type="nucleotide sequence ID" value="NZ_JBHMBH010000067.1"/>
</dbReference>
<accession>A0ABV5UXG4</accession>
<keyword evidence="2" id="KW-1185">Reference proteome</keyword>
<feature type="non-terminal residue" evidence="1">
    <location>
        <position position="74"/>
    </location>
</feature>
<comment type="caution">
    <text evidence="1">The sequence shown here is derived from an EMBL/GenBank/DDBJ whole genome shotgun (WGS) entry which is preliminary data.</text>
</comment>
<name>A0ABV5UXG4_9MICC</name>
<dbReference type="EMBL" id="JBHMBH010000067">
    <property type="protein sequence ID" value="MFB9716904.1"/>
    <property type="molecule type" value="Genomic_DNA"/>
</dbReference>
<organism evidence="1 2">
    <name type="scientific">Arthrobacter methylotrophus</name>
    <dbReference type="NCBI Taxonomy" id="121291"/>
    <lineage>
        <taxon>Bacteria</taxon>
        <taxon>Bacillati</taxon>
        <taxon>Actinomycetota</taxon>
        <taxon>Actinomycetes</taxon>
        <taxon>Micrococcales</taxon>
        <taxon>Micrococcaceae</taxon>
        <taxon>Arthrobacter</taxon>
    </lineage>
</organism>